<sequence length="92" mass="10067">MFIHSYKYYNIKIAGDSNSNFSADPVVSVSGTNVRSIALIGGFNGANGVFQINQVPGSNNIIENNLIINITIITDQQIAQSLNEILINPFFY</sequence>
<protein>
    <submittedName>
        <fullName evidence="1">Uncharacterized protein</fullName>
    </submittedName>
</protein>
<accession>A0A7C0U2V8</accession>
<reference evidence="1" key="1">
    <citation type="journal article" date="2020" name="mSystems">
        <title>Genome- and Community-Level Interaction Insights into Carbon Utilization and Element Cycling Functions of Hydrothermarchaeota in Hydrothermal Sediment.</title>
        <authorList>
            <person name="Zhou Z."/>
            <person name="Liu Y."/>
            <person name="Xu W."/>
            <person name="Pan J."/>
            <person name="Luo Z.H."/>
            <person name="Li M."/>
        </authorList>
    </citation>
    <scope>NUCLEOTIDE SEQUENCE [LARGE SCALE GENOMIC DNA]</scope>
    <source>
        <strain evidence="1">HyVt-233</strain>
    </source>
</reference>
<dbReference type="AlphaFoldDB" id="A0A7C0U2V8"/>
<name>A0A7C0U2V8_DESA2</name>
<comment type="caution">
    <text evidence="1">The sequence shown here is derived from an EMBL/GenBank/DDBJ whole genome shotgun (WGS) entry which is preliminary data.</text>
</comment>
<evidence type="ECO:0000313" key="1">
    <source>
        <dbReference type="EMBL" id="HDD44439.1"/>
    </source>
</evidence>
<gene>
    <name evidence="1" type="ORF">ENG63_06230</name>
</gene>
<organism evidence="1">
    <name type="scientific">Desulfofervidus auxilii</name>
    <dbReference type="NCBI Taxonomy" id="1621989"/>
    <lineage>
        <taxon>Bacteria</taxon>
        <taxon>Pseudomonadati</taxon>
        <taxon>Thermodesulfobacteriota</taxon>
        <taxon>Candidatus Desulfofervidia</taxon>
        <taxon>Candidatus Desulfofervidales</taxon>
        <taxon>Candidatus Desulfofervidaceae</taxon>
        <taxon>Candidatus Desulfofervidus</taxon>
    </lineage>
</organism>
<proteinExistence type="predicted"/>
<dbReference type="Proteomes" id="UP000886289">
    <property type="component" value="Unassembled WGS sequence"/>
</dbReference>
<dbReference type="EMBL" id="DRBS01000240">
    <property type="protein sequence ID" value="HDD44439.1"/>
    <property type="molecule type" value="Genomic_DNA"/>
</dbReference>